<dbReference type="InterPro" id="IPR036514">
    <property type="entry name" value="SGNH_hydro_sf"/>
</dbReference>
<dbReference type="Gene3D" id="3.40.50.1110">
    <property type="entry name" value="SGNH hydrolase"/>
    <property type="match status" value="1"/>
</dbReference>
<gene>
    <name evidence="1" type="ORF">METZ01_LOCUS430131</name>
</gene>
<dbReference type="AlphaFoldDB" id="A0A382Y1P7"/>
<name>A0A382Y1P7_9ZZZZ</name>
<feature type="non-terminal residue" evidence="1">
    <location>
        <position position="1"/>
    </location>
</feature>
<proteinExistence type="predicted"/>
<accession>A0A382Y1P7</accession>
<dbReference type="SUPFAM" id="SSF52266">
    <property type="entry name" value="SGNH hydrolase"/>
    <property type="match status" value="1"/>
</dbReference>
<feature type="non-terminal residue" evidence="1">
    <location>
        <position position="82"/>
    </location>
</feature>
<sequence>VTNIVAEDFWTQVLNSHYVRRVSHFNTLPIRKGTIIFLGDSITEQCNWEELFDHPNMANRGIGGDVVEGIFKRLDFLKESEP</sequence>
<protein>
    <recommendedName>
        <fullName evidence="2">SGNH hydrolase-type esterase domain-containing protein</fullName>
    </recommendedName>
</protein>
<evidence type="ECO:0000313" key="1">
    <source>
        <dbReference type="EMBL" id="SVD77277.1"/>
    </source>
</evidence>
<evidence type="ECO:0008006" key="2">
    <source>
        <dbReference type="Google" id="ProtNLM"/>
    </source>
</evidence>
<dbReference type="EMBL" id="UINC01172279">
    <property type="protein sequence ID" value="SVD77277.1"/>
    <property type="molecule type" value="Genomic_DNA"/>
</dbReference>
<organism evidence="1">
    <name type="scientific">marine metagenome</name>
    <dbReference type="NCBI Taxonomy" id="408172"/>
    <lineage>
        <taxon>unclassified sequences</taxon>
        <taxon>metagenomes</taxon>
        <taxon>ecological metagenomes</taxon>
    </lineage>
</organism>
<reference evidence="1" key="1">
    <citation type="submission" date="2018-05" db="EMBL/GenBank/DDBJ databases">
        <authorList>
            <person name="Lanie J.A."/>
            <person name="Ng W.-L."/>
            <person name="Kazmierczak K.M."/>
            <person name="Andrzejewski T.M."/>
            <person name="Davidsen T.M."/>
            <person name="Wayne K.J."/>
            <person name="Tettelin H."/>
            <person name="Glass J.I."/>
            <person name="Rusch D."/>
            <person name="Podicherti R."/>
            <person name="Tsui H.-C.T."/>
            <person name="Winkler M.E."/>
        </authorList>
    </citation>
    <scope>NUCLEOTIDE SEQUENCE</scope>
</reference>